<gene>
    <name evidence="6" type="ORF">DQ384_13355</name>
</gene>
<evidence type="ECO:0000256" key="3">
    <source>
        <dbReference type="SAM" id="SignalP"/>
    </source>
</evidence>
<dbReference type="InterPro" id="IPR005084">
    <property type="entry name" value="CBM6"/>
</dbReference>
<dbReference type="PANTHER" id="PTHR19328">
    <property type="entry name" value="HEDGEHOG-INTERACTING PROTEIN"/>
    <property type="match status" value="1"/>
</dbReference>
<dbReference type="GO" id="GO:0000272">
    <property type="term" value="P:polysaccharide catabolic process"/>
    <property type="evidence" value="ECO:0007669"/>
    <property type="project" value="UniProtKB-KW"/>
</dbReference>
<dbReference type="SUPFAM" id="SSF49265">
    <property type="entry name" value="Fibronectin type III"/>
    <property type="match status" value="1"/>
</dbReference>
<proteinExistence type="predicted"/>
<dbReference type="Gene3D" id="2.60.40.10">
    <property type="entry name" value="Immunoglobulins"/>
    <property type="match status" value="2"/>
</dbReference>
<dbReference type="InterPro" id="IPR012938">
    <property type="entry name" value="Glc/Sorbosone_DH"/>
</dbReference>
<feature type="domain" description="Fibronectin type-III" evidence="4">
    <location>
        <begin position="392"/>
        <end position="481"/>
    </location>
</feature>
<dbReference type="InterPro" id="IPR011042">
    <property type="entry name" value="6-blade_b-propeller_TolB-like"/>
</dbReference>
<dbReference type="PROSITE" id="PS50853">
    <property type="entry name" value="FN3"/>
    <property type="match status" value="2"/>
</dbReference>
<feature type="domain" description="Fibronectin type-III" evidence="4">
    <location>
        <begin position="297"/>
        <end position="384"/>
    </location>
</feature>
<feature type="domain" description="CBM6" evidence="5">
    <location>
        <begin position="33"/>
        <end position="157"/>
    </location>
</feature>
<dbReference type="Pfam" id="PF00041">
    <property type="entry name" value="fn3"/>
    <property type="match status" value="2"/>
</dbReference>
<dbReference type="EMBL" id="QOIL01000006">
    <property type="protein sequence ID" value="RCG30936.1"/>
    <property type="molecule type" value="Genomic_DNA"/>
</dbReference>
<feature type="domain" description="CBM6" evidence="5">
    <location>
        <begin position="163"/>
        <end position="287"/>
    </location>
</feature>
<dbReference type="InterPro" id="IPR013783">
    <property type="entry name" value="Ig-like_fold"/>
</dbReference>
<dbReference type="CDD" id="cd04082">
    <property type="entry name" value="CBM35_pectate_lyase-like"/>
    <property type="match status" value="2"/>
</dbReference>
<evidence type="ECO:0000256" key="1">
    <source>
        <dbReference type="ARBA" id="ARBA00023295"/>
    </source>
</evidence>
<dbReference type="SUPFAM" id="SSF50952">
    <property type="entry name" value="Soluble quinoprotein glucose dehydrogenase"/>
    <property type="match status" value="1"/>
</dbReference>
<dbReference type="GO" id="GO:0030246">
    <property type="term" value="F:carbohydrate binding"/>
    <property type="evidence" value="ECO:0007669"/>
    <property type="project" value="InterPro"/>
</dbReference>
<dbReference type="InterPro" id="IPR036116">
    <property type="entry name" value="FN3_sf"/>
</dbReference>
<keyword evidence="7" id="KW-1185">Reference proteome</keyword>
<keyword evidence="1" id="KW-0378">Hydrolase</keyword>
<keyword evidence="2" id="KW-0119">Carbohydrate metabolism</keyword>
<keyword evidence="1" id="KW-0326">Glycosidase</keyword>
<dbReference type="Gene3D" id="2.120.10.30">
    <property type="entry name" value="TolB, C-terminal domain"/>
    <property type="match status" value="1"/>
</dbReference>
<keyword evidence="2" id="KW-0624">Polysaccharide degradation</keyword>
<dbReference type="InterPro" id="IPR011041">
    <property type="entry name" value="Quinoprot_gluc/sorb_DH_b-prop"/>
</dbReference>
<dbReference type="SMART" id="SM00060">
    <property type="entry name" value="FN3"/>
    <property type="match status" value="2"/>
</dbReference>
<evidence type="ECO:0000313" key="7">
    <source>
        <dbReference type="Proteomes" id="UP000253094"/>
    </source>
</evidence>
<dbReference type="InterPro" id="IPR008979">
    <property type="entry name" value="Galactose-bd-like_sf"/>
</dbReference>
<dbReference type="OrthoDB" id="9770043at2"/>
<dbReference type="AlphaFoldDB" id="A0A367FKM5"/>
<keyword evidence="3" id="KW-0732">Signal</keyword>
<dbReference type="GO" id="GO:0016798">
    <property type="term" value="F:hydrolase activity, acting on glycosyl bonds"/>
    <property type="evidence" value="ECO:0007669"/>
    <property type="project" value="UniProtKB-KW"/>
</dbReference>
<dbReference type="Proteomes" id="UP000253094">
    <property type="component" value="Unassembled WGS sequence"/>
</dbReference>
<dbReference type="RefSeq" id="WP_114029067.1">
    <property type="nucleotide sequence ID" value="NZ_QOIL01000006.1"/>
</dbReference>
<feature type="chain" id="PRO_5016868467" evidence="3">
    <location>
        <begin position="32"/>
        <end position="811"/>
    </location>
</feature>
<reference evidence="6 7" key="1">
    <citation type="submission" date="2018-06" db="EMBL/GenBank/DDBJ databases">
        <title>Sphaerisporangium craniellae sp. nov., isolated from a marine sponge in the South China Sea.</title>
        <authorList>
            <person name="Li L."/>
        </authorList>
    </citation>
    <scope>NUCLEOTIDE SEQUENCE [LARGE SCALE GENOMIC DNA]</scope>
    <source>
        <strain evidence="6 7">CCTCC AA 208026</strain>
    </source>
</reference>
<comment type="caution">
    <text evidence="6">The sequence shown here is derived from an EMBL/GenBank/DDBJ whole genome shotgun (WGS) entry which is preliminary data.</text>
</comment>
<dbReference type="Gene3D" id="2.60.120.260">
    <property type="entry name" value="Galactose-binding domain-like"/>
    <property type="match status" value="2"/>
</dbReference>
<evidence type="ECO:0000259" key="5">
    <source>
        <dbReference type="PROSITE" id="PS51175"/>
    </source>
</evidence>
<dbReference type="SUPFAM" id="SSF49785">
    <property type="entry name" value="Galactose-binding domain-like"/>
    <property type="match status" value="2"/>
</dbReference>
<evidence type="ECO:0000313" key="6">
    <source>
        <dbReference type="EMBL" id="RCG30936.1"/>
    </source>
</evidence>
<organism evidence="6 7">
    <name type="scientific">Sphaerisporangium album</name>
    <dbReference type="NCBI Taxonomy" id="509200"/>
    <lineage>
        <taxon>Bacteria</taxon>
        <taxon>Bacillati</taxon>
        <taxon>Actinomycetota</taxon>
        <taxon>Actinomycetes</taxon>
        <taxon>Streptosporangiales</taxon>
        <taxon>Streptosporangiaceae</taxon>
        <taxon>Sphaerisporangium</taxon>
    </lineage>
</organism>
<dbReference type="PROSITE" id="PS51175">
    <property type="entry name" value="CBM6"/>
    <property type="match status" value="2"/>
</dbReference>
<feature type="signal peptide" evidence="3">
    <location>
        <begin position="1"/>
        <end position="31"/>
    </location>
</feature>
<dbReference type="CDD" id="cd00063">
    <property type="entry name" value="FN3"/>
    <property type="match status" value="2"/>
</dbReference>
<evidence type="ECO:0000256" key="2">
    <source>
        <dbReference type="ARBA" id="ARBA00023326"/>
    </source>
</evidence>
<dbReference type="PANTHER" id="PTHR19328:SF13">
    <property type="entry name" value="HIPL1 PROTEIN"/>
    <property type="match status" value="1"/>
</dbReference>
<accession>A0A367FKM5</accession>
<protein>
    <submittedName>
        <fullName evidence="6">Oxidoreductase</fullName>
    </submittedName>
</protein>
<dbReference type="Pfam" id="PF07995">
    <property type="entry name" value="GSDH"/>
    <property type="match status" value="1"/>
</dbReference>
<dbReference type="InterPro" id="IPR003961">
    <property type="entry name" value="FN3_dom"/>
</dbReference>
<name>A0A367FKM5_9ACTN</name>
<sequence>MRGRRPRLRGLSCVAALLGGLLVAAAPEASAATRYEAETATISQGLVESNHAGYSGTGFVNGDNVAGSYTEWTVTAANAGTATLAIRYANGTAADRPSDVSVNGTVVAAARSFPATATWDTWATVTLTAPVTAGTNKIRLTAAGAGGNPNLDWLEADVATASTDYQAESAQLSQANVATNHTGYTGTGFVDYVNTVGGYVQFSVTAAAAGPASLTFRYANGTAADRPLDVTVNGTLVASGLSFPATANWDTWQTKAVNATLNAGANTVRATATTADGGPNLDKLTVAAASDTQLPTTPGQPSCSNITATGLTLSWGASTDNVGVAAYDIYHDGNKLAEAPGNVTSRALTGLSPATEYRLSVFARDAAGNVSPSSAQAVCTTLSSSDTVPPTAPSGLAFSSVTSTGARLTWTASTDNVGVTAYEVRSGSNVYATVTGNPPATAVTVGGLACDSPYTLTVVARDAALNTSAPSNAVSFRTSACASDGGTPSSITTISTGWSIPWGTAWMPDGQTALVTERDTFRVYKVTPAGARTQVGTVPNTMTTDGEGGLMGVAVDPAWATNHYVYFMHTASEGNRVARMTYDGTALSGYTVLVQGIRKNRYHNGGRLAFGPDGYLYASTGDAQTSSLAQDRNSLNGKILRMTTTGAPAPGNPFGTLVYSMGHRNPQGLAFDRNGRLWEAEFGNSSQDELNLIKPGANYGWPTCEGTCSVAGMTNPKASWPVAQASPSGIAIVRNVVYMAALRGERLWRIPINGDTESVGTPTAYYVGAYGRLRTVTKVPNADQLWMSTTNADNNGGGGAGSDQIFRITIS</sequence>
<evidence type="ECO:0000259" key="4">
    <source>
        <dbReference type="PROSITE" id="PS50853"/>
    </source>
</evidence>
<dbReference type="Pfam" id="PF03422">
    <property type="entry name" value="CBM_6"/>
    <property type="match status" value="2"/>
</dbReference>